<dbReference type="EMBL" id="CP036266">
    <property type="protein sequence ID" value="QDT22431.1"/>
    <property type="molecule type" value="Genomic_DNA"/>
</dbReference>
<dbReference type="Proteomes" id="UP000320421">
    <property type="component" value="Chromosome"/>
</dbReference>
<proteinExistence type="predicted"/>
<gene>
    <name evidence="2" type="ORF">HG66A1_42390</name>
</gene>
<reference evidence="2 3" key="1">
    <citation type="submission" date="2019-02" db="EMBL/GenBank/DDBJ databases">
        <title>Deep-cultivation of Planctomycetes and their phenomic and genomic characterization uncovers novel biology.</title>
        <authorList>
            <person name="Wiegand S."/>
            <person name="Jogler M."/>
            <person name="Boedeker C."/>
            <person name="Pinto D."/>
            <person name="Vollmers J."/>
            <person name="Rivas-Marin E."/>
            <person name="Kohn T."/>
            <person name="Peeters S.H."/>
            <person name="Heuer A."/>
            <person name="Rast P."/>
            <person name="Oberbeckmann S."/>
            <person name="Bunk B."/>
            <person name="Jeske O."/>
            <person name="Meyerdierks A."/>
            <person name="Storesund J.E."/>
            <person name="Kallscheuer N."/>
            <person name="Luecker S."/>
            <person name="Lage O.M."/>
            <person name="Pohl T."/>
            <person name="Merkel B.J."/>
            <person name="Hornburger P."/>
            <person name="Mueller R.-W."/>
            <person name="Bruemmer F."/>
            <person name="Labrenz M."/>
            <person name="Spormann A.M."/>
            <person name="Op den Camp H."/>
            <person name="Overmann J."/>
            <person name="Amann R."/>
            <person name="Jetten M.S.M."/>
            <person name="Mascher T."/>
            <person name="Medema M.H."/>
            <person name="Devos D.P."/>
            <person name="Kaster A.-K."/>
            <person name="Ovreas L."/>
            <person name="Rohde M."/>
            <person name="Galperin M.Y."/>
            <person name="Jogler C."/>
        </authorList>
    </citation>
    <scope>NUCLEOTIDE SEQUENCE [LARGE SCALE GENOMIC DNA]</scope>
    <source>
        <strain evidence="2 3">HG66A1</strain>
    </source>
</reference>
<dbReference type="RefSeq" id="WP_197996715.1">
    <property type="nucleotide sequence ID" value="NZ_CP036266.1"/>
</dbReference>
<keyword evidence="3" id="KW-1185">Reference proteome</keyword>
<feature type="region of interest" description="Disordered" evidence="1">
    <location>
        <begin position="1"/>
        <end position="20"/>
    </location>
</feature>
<evidence type="ECO:0000313" key="2">
    <source>
        <dbReference type="EMBL" id="QDT22431.1"/>
    </source>
</evidence>
<organism evidence="2 3">
    <name type="scientific">Gimesia chilikensis</name>
    <dbReference type="NCBI Taxonomy" id="2605989"/>
    <lineage>
        <taxon>Bacteria</taxon>
        <taxon>Pseudomonadati</taxon>
        <taxon>Planctomycetota</taxon>
        <taxon>Planctomycetia</taxon>
        <taxon>Planctomycetales</taxon>
        <taxon>Planctomycetaceae</taxon>
        <taxon>Gimesia</taxon>
    </lineage>
</organism>
<accession>A0A517PST7</accession>
<name>A0A517PST7_9PLAN</name>
<evidence type="ECO:0000256" key="1">
    <source>
        <dbReference type="SAM" id="MobiDB-lite"/>
    </source>
</evidence>
<sequence>MQPKIQRSNRSGKKQALNTGAKEFARVIATALAKRWHTEQKIKHKKNQSSQP</sequence>
<evidence type="ECO:0000313" key="3">
    <source>
        <dbReference type="Proteomes" id="UP000320421"/>
    </source>
</evidence>
<dbReference type="AlphaFoldDB" id="A0A517PST7"/>
<protein>
    <submittedName>
        <fullName evidence="2">Uncharacterized protein</fullName>
    </submittedName>
</protein>